<evidence type="ECO:0000259" key="4">
    <source>
        <dbReference type="PROSITE" id="PS01124"/>
    </source>
</evidence>
<evidence type="ECO:0000313" key="6">
    <source>
        <dbReference type="Proteomes" id="UP000309676"/>
    </source>
</evidence>
<evidence type="ECO:0000313" key="5">
    <source>
        <dbReference type="EMBL" id="TLS51460.1"/>
    </source>
</evidence>
<dbReference type="PANTHER" id="PTHR43280">
    <property type="entry name" value="ARAC-FAMILY TRANSCRIPTIONAL REGULATOR"/>
    <property type="match status" value="1"/>
</dbReference>
<keyword evidence="6" id="KW-1185">Reference proteome</keyword>
<evidence type="ECO:0000256" key="3">
    <source>
        <dbReference type="ARBA" id="ARBA00023163"/>
    </source>
</evidence>
<dbReference type="PRINTS" id="PR00032">
    <property type="entry name" value="HTHARAC"/>
</dbReference>
<dbReference type="InterPro" id="IPR018060">
    <property type="entry name" value="HTH_AraC"/>
</dbReference>
<sequence>MSVSLFEYKTELSYYKFWRRKDRFILYEDVYDEWSLVGVEEGSFEYEINGEKGTAAFGDLVVCPPKVPFRRVVISPLSFHHAKVVLRRDGVALQEAREKRLSGKISVSDTERLKANYDILKVSGRAWKQAEQFAKCNHYVYDTWYLCFRELEAMAREEQETGVEDESMARAMQLIRQQAFRPLHLGELAVSLRLSPSRFTQRFKKTYGLAPSEYVTSLRLEKAKTLLLETDLLLDDVAESCGYQNGYYFNRVFTKEMGVTPGRFRKTNQM</sequence>
<feature type="domain" description="HTH araC/xylS-type" evidence="4">
    <location>
        <begin position="169"/>
        <end position="267"/>
    </location>
</feature>
<accession>A0A5R9GBL1</accession>
<name>A0A5R9GBL1_9BACL</name>
<comment type="caution">
    <text evidence="5">The sequence shown here is derived from an EMBL/GenBank/DDBJ whole genome shotgun (WGS) entry which is preliminary data.</text>
</comment>
<dbReference type="PANTHER" id="PTHR43280:SF2">
    <property type="entry name" value="HTH-TYPE TRANSCRIPTIONAL REGULATOR EXSA"/>
    <property type="match status" value="1"/>
</dbReference>
<proteinExistence type="predicted"/>
<dbReference type="GO" id="GO:0003700">
    <property type="term" value="F:DNA-binding transcription factor activity"/>
    <property type="evidence" value="ECO:0007669"/>
    <property type="project" value="InterPro"/>
</dbReference>
<dbReference type="PROSITE" id="PS01124">
    <property type="entry name" value="HTH_ARAC_FAMILY_2"/>
    <property type="match status" value="1"/>
</dbReference>
<dbReference type="GO" id="GO:0043565">
    <property type="term" value="F:sequence-specific DNA binding"/>
    <property type="evidence" value="ECO:0007669"/>
    <property type="project" value="InterPro"/>
</dbReference>
<evidence type="ECO:0000256" key="1">
    <source>
        <dbReference type="ARBA" id="ARBA00023015"/>
    </source>
</evidence>
<dbReference type="PROSITE" id="PS00041">
    <property type="entry name" value="HTH_ARAC_FAMILY_1"/>
    <property type="match status" value="1"/>
</dbReference>
<dbReference type="AlphaFoldDB" id="A0A5R9GBL1"/>
<evidence type="ECO:0000256" key="2">
    <source>
        <dbReference type="ARBA" id="ARBA00023125"/>
    </source>
</evidence>
<dbReference type="SMART" id="SM00342">
    <property type="entry name" value="HTH_ARAC"/>
    <property type="match status" value="1"/>
</dbReference>
<keyword evidence="2" id="KW-0238">DNA-binding</keyword>
<dbReference type="InterPro" id="IPR020449">
    <property type="entry name" value="Tscrpt_reg_AraC-type_HTH"/>
</dbReference>
<dbReference type="RefSeq" id="WP_138195072.1">
    <property type="nucleotide sequence ID" value="NZ_VCIW01000009.1"/>
</dbReference>
<keyword evidence="3" id="KW-0804">Transcription</keyword>
<dbReference type="InterPro" id="IPR009057">
    <property type="entry name" value="Homeodomain-like_sf"/>
</dbReference>
<protein>
    <submittedName>
        <fullName evidence="5">Helix-turn-helix domain-containing protein</fullName>
    </submittedName>
</protein>
<dbReference type="InterPro" id="IPR018062">
    <property type="entry name" value="HTH_AraC-typ_CS"/>
</dbReference>
<organism evidence="5 6">
    <name type="scientific">Paenibacillus antri</name>
    <dbReference type="NCBI Taxonomy" id="2582848"/>
    <lineage>
        <taxon>Bacteria</taxon>
        <taxon>Bacillati</taxon>
        <taxon>Bacillota</taxon>
        <taxon>Bacilli</taxon>
        <taxon>Bacillales</taxon>
        <taxon>Paenibacillaceae</taxon>
        <taxon>Paenibacillus</taxon>
    </lineage>
</organism>
<dbReference type="SUPFAM" id="SSF46689">
    <property type="entry name" value="Homeodomain-like"/>
    <property type="match status" value="2"/>
</dbReference>
<gene>
    <name evidence="5" type="ORF">FE782_15225</name>
</gene>
<reference evidence="5 6" key="1">
    <citation type="submission" date="2019-05" db="EMBL/GenBank/DDBJ databases">
        <authorList>
            <person name="Narsing Rao M.P."/>
            <person name="Li W.J."/>
        </authorList>
    </citation>
    <scope>NUCLEOTIDE SEQUENCE [LARGE SCALE GENOMIC DNA]</scope>
    <source>
        <strain evidence="5 6">SYSU_K30003</strain>
    </source>
</reference>
<dbReference type="Proteomes" id="UP000309676">
    <property type="component" value="Unassembled WGS sequence"/>
</dbReference>
<dbReference type="Pfam" id="PF12833">
    <property type="entry name" value="HTH_18"/>
    <property type="match status" value="1"/>
</dbReference>
<keyword evidence="1" id="KW-0805">Transcription regulation</keyword>
<dbReference type="OrthoDB" id="2636626at2"/>
<dbReference type="Gene3D" id="1.10.10.60">
    <property type="entry name" value="Homeodomain-like"/>
    <property type="match status" value="2"/>
</dbReference>
<dbReference type="EMBL" id="VCIW01000009">
    <property type="protein sequence ID" value="TLS51460.1"/>
    <property type="molecule type" value="Genomic_DNA"/>
</dbReference>